<gene>
    <name evidence="7" type="ORF">B9L23_07325</name>
</gene>
<dbReference type="EMBL" id="NDYL01000001">
    <property type="protein sequence ID" value="OXB94671.1"/>
    <property type="molecule type" value="Genomic_DNA"/>
</dbReference>
<name>A0A226QQC0_9BACL</name>
<dbReference type="PIRSF" id="PIRSF000398">
    <property type="entry name" value="M_m6A_EcoRV"/>
    <property type="match status" value="1"/>
</dbReference>
<evidence type="ECO:0000256" key="2">
    <source>
        <dbReference type="ARBA" id="ARBA00011900"/>
    </source>
</evidence>
<dbReference type="Pfam" id="PF02086">
    <property type="entry name" value="MethyltransfD12"/>
    <property type="match status" value="1"/>
</dbReference>
<sequence>MKSSSPLRYPGGKAKIYKFIKHLIGVNGSTTYIEPFAGGAGVAIALLLNNDVKKIIINDYDKSIYSFWYSVVYRSEELIEKIRNCDITIDEWYKQKEIQEAKKDVDDLTLGFSTLFLNRTNRSGIIKGGVIGGKEQKGNYKLNCRFNKDDIIQKIKLISSKKKYIKIYNMDATEFIDEVIKKTRNSFIFFDPPYYEKGPSLYTNFYTKKDHIELAKKIQTDLKNRKWIVTYDHNDEIKKLYANLNYLEYYLTYSAQNKTKGIEYMFFSKKTKYNDPSKYLNVYNSSTL</sequence>
<dbReference type="EC" id="2.1.1.72" evidence="2"/>
<evidence type="ECO:0000256" key="5">
    <source>
        <dbReference type="ARBA" id="ARBA00022691"/>
    </source>
</evidence>
<proteinExistence type="inferred from homology"/>
<dbReference type="PRINTS" id="PR00505">
    <property type="entry name" value="D12N6MTFRASE"/>
</dbReference>
<dbReference type="Gene3D" id="3.40.50.150">
    <property type="entry name" value="Vaccinia Virus protein VP39"/>
    <property type="match status" value="1"/>
</dbReference>
<evidence type="ECO:0000256" key="3">
    <source>
        <dbReference type="ARBA" id="ARBA00022603"/>
    </source>
</evidence>
<dbReference type="InterPro" id="IPR012263">
    <property type="entry name" value="M_m6A_EcoRV"/>
</dbReference>
<comment type="caution">
    <text evidence="7">The sequence shown here is derived from an EMBL/GenBank/DDBJ whole genome shotgun (WGS) entry which is preliminary data.</text>
</comment>
<protein>
    <recommendedName>
        <fullName evidence="2">site-specific DNA-methyltransferase (adenine-specific)</fullName>
        <ecNumber evidence="2">2.1.1.72</ecNumber>
    </recommendedName>
</protein>
<accession>A0A226QQC0</accession>
<dbReference type="RefSeq" id="WP_089097127.1">
    <property type="nucleotide sequence ID" value="NZ_NDYL01000001.1"/>
</dbReference>
<dbReference type="Proteomes" id="UP000198394">
    <property type="component" value="Unassembled WGS sequence"/>
</dbReference>
<dbReference type="GO" id="GO:0009307">
    <property type="term" value="P:DNA restriction-modification system"/>
    <property type="evidence" value="ECO:0007669"/>
    <property type="project" value="InterPro"/>
</dbReference>
<dbReference type="SUPFAM" id="SSF53335">
    <property type="entry name" value="S-adenosyl-L-methionine-dependent methyltransferases"/>
    <property type="match status" value="1"/>
</dbReference>
<evidence type="ECO:0000256" key="4">
    <source>
        <dbReference type="ARBA" id="ARBA00022679"/>
    </source>
</evidence>
<dbReference type="Gene3D" id="1.10.1020.10">
    <property type="entry name" value="Adenine-specific Methyltransferase, Domain 2"/>
    <property type="match status" value="1"/>
</dbReference>
<comment type="catalytic activity">
    <reaction evidence="6">
        <text>a 2'-deoxyadenosine in DNA + S-adenosyl-L-methionine = an N(6)-methyl-2'-deoxyadenosine in DNA + S-adenosyl-L-homocysteine + H(+)</text>
        <dbReference type="Rhea" id="RHEA:15197"/>
        <dbReference type="Rhea" id="RHEA-COMP:12418"/>
        <dbReference type="Rhea" id="RHEA-COMP:12419"/>
        <dbReference type="ChEBI" id="CHEBI:15378"/>
        <dbReference type="ChEBI" id="CHEBI:57856"/>
        <dbReference type="ChEBI" id="CHEBI:59789"/>
        <dbReference type="ChEBI" id="CHEBI:90615"/>
        <dbReference type="ChEBI" id="CHEBI:90616"/>
        <dbReference type="EC" id="2.1.1.72"/>
    </reaction>
</comment>
<dbReference type="GO" id="GO:1904047">
    <property type="term" value="F:S-adenosyl-L-methionine binding"/>
    <property type="evidence" value="ECO:0007669"/>
    <property type="project" value="TreeGrafter"/>
</dbReference>
<keyword evidence="5" id="KW-0949">S-adenosyl-L-methionine</keyword>
<dbReference type="GO" id="GO:0032259">
    <property type="term" value="P:methylation"/>
    <property type="evidence" value="ECO:0007669"/>
    <property type="project" value="UniProtKB-KW"/>
</dbReference>
<dbReference type="InterPro" id="IPR012327">
    <property type="entry name" value="MeTrfase_D12"/>
</dbReference>
<dbReference type="PANTHER" id="PTHR30481:SF2">
    <property type="entry name" value="SITE-SPECIFIC DNA-METHYLTRANSFERASE (ADENINE-SPECIFIC)"/>
    <property type="match status" value="1"/>
</dbReference>
<dbReference type="InterPro" id="IPR023095">
    <property type="entry name" value="Ade_MeTrfase_dom_2"/>
</dbReference>
<evidence type="ECO:0000313" key="8">
    <source>
        <dbReference type="Proteomes" id="UP000198394"/>
    </source>
</evidence>
<dbReference type="GO" id="GO:0009007">
    <property type="term" value="F:site-specific DNA-methyltransferase (adenine-specific) activity"/>
    <property type="evidence" value="ECO:0007669"/>
    <property type="project" value="UniProtKB-EC"/>
</dbReference>
<evidence type="ECO:0000256" key="1">
    <source>
        <dbReference type="ARBA" id="ARBA00006594"/>
    </source>
</evidence>
<keyword evidence="4 7" id="KW-0808">Transferase</keyword>
<comment type="similarity">
    <text evidence="1">Belongs to the N(4)/N(6)-methyltransferase family.</text>
</comment>
<evidence type="ECO:0000256" key="6">
    <source>
        <dbReference type="ARBA" id="ARBA00047942"/>
    </source>
</evidence>
<dbReference type="GO" id="GO:0006298">
    <property type="term" value="P:mismatch repair"/>
    <property type="evidence" value="ECO:0007669"/>
    <property type="project" value="TreeGrafter"/>
</dbReference>
<dbReference type="GO" id="GO:0043565">
    <property type="term" value="F:sequence-specific DNA binding"/>
    <property type="evidence" value="ECO:0007669"/>
    <property type="project" value="TreeGrafter"/>
</dbReference>
<dbReference type="InterPro" id="IPR029063">
    <property type="entry name" value="SAM-dependent_MTases_sf"/>
</dbReference>
<organism evidence="7 8">
    <name type="scientific">Parageobacillus galactosidasius</name>
    <dbReference type="NCBI Taxonomy" id="883812"/>
    <lineage>
        <taxon>Bacteria</taxon>
        <taxon>Bacillati</taxon>
        <taxon>Bacillota</taxon>
        <taxon>Bacilli</taxon>
        <taxon>Bacillales</taxon>
        <taxon>Anoxybacillaceae</taxon>
        <taxon>Parageobacillus</taxon>
    </lineage>
</organism>
<evidence type="ECO:0000313" key="7">
    <source>
        <dbReference type="EMBL" id="OXB94671.1"/>
    </source>
</evidence>
<reference evidence="7 8" key="1">
    <citation type="submission" date="2017-04" db="EMBL/GenBank/DDBJ databases">
        <title>The genome sequence of Parageobacillus galactosidasius DSM 18751.</title>
        <authorList>
            <person name="Ramaloko W.T."/>
            <person name="Koen N."/>
            <person name="Polliack S."/>
            <person name="Aliyu H."/>
            <person name="Lebre P."/>
            <person name="Mohr T."/>
            <person name="Oswald F."/>
            <person name="Zwick M."/>
            <person name="Neumann A."/>
            <person name="Syldatk C."/>
            <person name="Cowan D."/>
            <person name="De Maayer P."/>
        </authorList>
    </citation>
    <scope>NUCLEOTIDE SEQUENCE [LARGE SCALE GENOMIC DNA]</scope>
    <source>
        <strain evidence="7 8">DSM 18751</strain>
    </source>
</reference>
<dbReference type="AlphaFoldDB" id="A0A226QQC0"/>
<dbReference type="PANTHER" id="PTHR30481">
    <property type="entry name" value="DNA ADENINE METHYLASE"/>
    <property type="match status" value="1"/>
</dbReference>
<keyword evidence="3 7" id="KW-0489">Methyltransferase</keyword>
<keyword evidence="8" id="KW-1185">Reference proteome</keyword>